<dbReference type="RefSeq" id="WP_205364339.1">
    <property type="nucleotide sequence ID" value="NZ_JADKYB010000036.1"/>
</dbReference>
<evidence type="ECO:0000313" key="1">
    <source>
        <dbReference type="EMBL" id="MBM9510400.1"/>
    </source>
</evidence>
<dbReference type="EMBL" id="JADKYB010000036">
    <property type="protein sequence ID" value="MBM9510400.1"/>
    <property type="molecule type" value="Genomic_DNA"/>
</dbReference>
<comment type="caution">
    <text evidence="1">The sequence shown here is derived from an EMBL/GenBank/DDBJ whole genome shotgun (WGS) entry which is preliminary data.</text>
</comment>
<sequence>MTTGRRPLLHHEWLADVWKQGDGTLLASISVDPAVRAPRMNGHGDAEVLLDFGEVEPGPDLDRRLTVVVARIRHALAALPEIVAYAVAHGPRRWRDHYERADPQPLADRLFLEGFGVDAELNLSVWFDFGDLDMIVVALDAYGRGQAVELRP</sequence>
<proteinExistence type="predicted"/>
<reference evidence="1 2" key="1">
    <citation type="submission" date="2021-01" db="EMBL/GenBank/DDBJ databases">
        <title>Streptomyces acididurans sp. nov., isolated from a peat swamp forest soil.</title>
        <authorList>
            <person name="Chantavorakit T."/>
            <person name="Duangmal K."/>
        </authorList>
    </citation>
    <scope>NUCLEOTIDE SEQUENCE [LARGE SCALE GENOMIC DNA]</scope>
    <source>
        <strain evidence="1 2">KK5PA1</strain>
    </source>
</reference>
<dbReference type="Proteomes" id="UP000749040">
    <property type="component" value="Unassembled WGS sequence"/>
</dbReference>
<gene>
    <name evidence="1" type="ORF">ITX44_38740</name>
</gene>
<protein>
    <submittedName>
        <fullName evidence="1">Uncharacterized protein</fullName>
    </submittedName>
</protein>
<organism evidence="1 2">
    <name type="scientific">Actinacidiphila acididurans</name>
    <dbReference type="NCBI Taxonomy" id="2784346"/>
    <lineage>
        <taxon>Bacteria</taxon>
        <taxon>Bacillati</taxon>
        <taxon>Actinomycetota</taxon>
        <taxon>Actinomycetes</taxon>
        <taxon>Kitasatosporales</taxon>
        <taxon>Streptomycetaceae</taxon>
        <taxon>Actinacidiphila</taxon>
    </lineage>
</organism>
<evidence type="ECO:0000313" key="2">
    <source>
        <dbReference type="Proteomes" id="UP000749040"/>
    </source>
</evidence>
<accession>A0ABS2U462</accession>
<name>A0ABS2U462_9ACTN</name>
<keyword evidence="2" id="KW-1185">Reference proteome</keyword>